<evidence type="ECO:0008006" key="2">
    <source>
        <dbReference type="Google" id="ProtNLM"/>
    </source>
</evidence>
<reference evidence="1" key="1">
    <citation type="journal article" date="2014" name="Front. Microbiol.">
        <title>High frequency of phylogenetically diverse reductive dehalogenase-homologous genes in deep subseafloor sedimentary metagenomes.</title>
        <authorList>
            <person name="Kawai M."/>
            <person name="Futagami T."/>
            <person name="Toyoda A."/>
            <person name="Takaki Y."/>
            <person name="Nishi S."/>
            <person name="Hori S."/>
            <person name="Arai W."/>
            <person name="Tsubouchi T."/>
            <person name="Morono Y."/>
            <person name="Uchiyama I."/>
            <person name="Ito T."/>
            <person name="Fujiyama A."/>
            <person name="Inagaki F."/>
            <person name="Takami H."/>
        </authorList>
    </citation>
    <scope>NUCLEOTIDE SEQUENCE</scope>
    <source>
        <strain evidence="1">Expedition CK06-06</strain>
    </source>
</reference>
<accession>X0YGP3</accession>
<dbReference type="InterPro" id="IPR027417">
    <property type="entry name" value="P-loop_NTPase"/>
</dbReference>
<protein>
    <recommendedName>
        <fullName evidence="2">SF4 helicase domain-containing protein</fullName>
    </recommendedName>
</protein>
<dbReference type="SUPFAM" id="SSF52540">
    <property type="entry name" value="P-loop containing nucleoside triphosphate hydrolases"/>
    <property type="match status" value="1"/>
</dbReference>
<proteinExistence type="predicted"/>
<sequence length="398" mass="44140">KCTDALNEIGIPAVTSHSGATNPHRTDWTLLAGKTVYLWPDNDAVGLDYASKVISILSGLDPKPKIYQLDPAKLGLEPKEDCFDILAEIEGQKEKAEAAEHILTLAEPIETGPAAELSKLHKAIIEGEYSAIDFPWQNLSSLTQALLPGAVLLICGDPGSTKSFFLLEAFAYWYEQGINLALYELEEDRAYHLNRALAQRIKNSQLLKPDWVRQNPSQVREAFNKNRDFLEGFGCSISDAPDKQLTIDGLASWAEDRAKDGCRIIAADPVTMLQQERDTWLQDAALMERMKTIARQYACSIILVTHPKKGRKKAVGLDELAGGTAYTRFSQSVLWIQHHSKPEKSMVWTPCGRETITHNKTISILKSRNAPGAGKKLAFDFCGDSFCLNEKGIILKET</sequence>
<name>X0YGP3_9ZZZZ</name>
<gene>
    <name evidence="1" type="ORF">S01H4_16468</name>
</gene>
<dbReference type="AlphaFoldDB" id="X0YGP3"/>
<organism evidence="1">
    <name type="scientific">marine sediment metagenome</name>
    <dbReference type="NCBI Taxonomy" id="412755"/>
    <lineage>
        <taxon>unclassified sequences</taxon>
        <taxon>metagenomes</taxon>
        <taxon>ecological metagenomes</taxon>
    </lineage>
</organism>
<evidence type="ECO:0000313" key="1">
    <source>
        <dbReference type="EMBL" id="GAG55060.1"/>
    </source>
</evidence>
<dbReference type="CDD" id="cd01029">
    <property type="entry name" value="TOPRIM_primases"/>
    <property type="match status" value="1"/>
</dbReference>
<feature type="non-terminal residue" evidence="1">
    <location>
        <position position="1"/>
    </location>
</feature>
<dbReference type="InterPro" id="IPR034154">
    <property type="entry name" value="TOPRIM_DnaG/twinkle"/>
</dbReference>
<dbReference type="EMBL" id="BART01007224">
    <property type="protein sequence ID" value="GAG55060.1"/>
    <property type="molecule type" value="Genomic_DNA"/>
</dbReference>
<comment type="caution">
    <text evidence="1">The sequence shown here is derived from an EMBL/GenBank/DDBJ whole genome shotgun (WGS) entry which is preliminary data.</text>
</comment>
<dbReference type="Gene3D" id="3.40.50.300">
    <property type="entry name" value="P-loop containing nucleotide triphosphate hydrolases"/>
    <property type="match status" value="1"/>
</dbReference>